<proteinExistence type="predicted"/>
<dbReference type="Gene3D" id="3.30.565.10">
    <property type="entry name" value="Histidine kinase-like ATPase, C-terminal domain"/>
    <property type="match status" value="1"/>
</dbReference>
<dbReference type="PROSITE" id="PS50851">
    <property type="entry name" value="CHEW"/>
    <property type="match status" value="1"/>
</dbReference>
<feature type="domain" description="CheW-like" evidence="8">
    <location>
        <begin position="434"/>
        <end position="568"/>
    </location>
</feature>
<evidence type="ECO:0000256" key="4">
    <source>
        <dbReference type="ARBA" id="ARBA00022679"/>
    </source>
</evidence>
<dbReference type="InterPro" id="IPR002545">
    <property type="entry name" value="CheW-lke_dom"/>
</dbReference>
<feature type="domain" description="Histidine kinase" evidence="7">
    <location>
        <begin position="223"/>
        <end position="432"/>
    </location>
</feature>
<gene>
    <name evidence="10" type="ORF">JGI24_00975</name>
</gene>
<evidence type="ECO:0000256" key="5">
    <source>
        <dbReference type="ARBA" id="ARBA00022777"/>
    </source>
</evidence>
<keyword evidence="5 10" id="KW-0418">Kinase</keyword>
<dbReference type="Pfam" id="PF01627">
    <property type="entry name" value="Hpt"/>
    <property type="match status" value="1"/>
</dbReference>
<dbReference type="FunFam" id="3.30.565.10:FF:000016">
    <property type="entry name" value="Chemotaxis protein CheA, putative"/>
    <property type="match status" value="1"/>
</dbReference>
<dbReference type="PANTHER" id="PTHR43395">
    <property type="entry name" value="SENSOR HISTIDINE KINASE CHEA"/>
    <property type="match status" value="1"/>
</dbReference>
<dbReference type="AlphaFoldDB" id="A0A656D8U1"/>
<reference evidence="10 11" key="1">
    <citation type="submission" date="2015-11" db="EMBL/GenBank/DDBJ databases">
        <authorList>
            <person name="Varghese N."/>
        </authorList>
    </citation>
    <scope>NUCLEOTIDE SEQUENCE [LARGE SCALE GENOMIC DNA]</scope>
    <source>
        <strain evidence="10 11">JGI-24</strain>
    </source>
</reference>
<evidence type="ECO:0000259" key="8">
    <source>
        <dbReference type="PROSITE" id="PS50851"/>
    </source>
</evidence>
<dbReference type="SUPFAM" id="SSF47226">
    <property type="entry name" value="Histidine-containing phosphotransfer domain, HPT domain"/>
    <property type="match status" value="1"/>
</dbReference>
<dbReference type="Proteomes" id="UP000243065">
    <property type="component" value="Unassembled WGS sequence"/>
</dbReference>
<dbReference type="Gene3D" id="2.30.30.40">
    <property type="entry name" value="SH3 Domains"/>
    <property type="match status" value="1"/>
</dbReference>
<evidence type="ECO:0000259" key="9">
    <source>
        <dbReference type="PROSITE" id="PS50894"/>
    </source>
</evidence>
<name>A0A656D8U1_KRYT1</name>
<dbReference type="InterPro" id="IPR004105">
    <property type="entry name" value="CheA-like_dim"/>
</dbReference>
<dbReference type="PANTHER" id="PTHR43395:SF1">
    <property type="entry name" value="CHEMOTAXIS PROTEIN CHEA"/>
    <property type="match status" value="1"/>
</dbReference>
<dbReference type="CDD" id="cd00088">
    <property type="entry name" value="HPT"/>
    <property type="match status" value="1"/>
</dbReference>
<keyword evidence="11" id="KW-1185">Reference proteome</keyword>
<dbReference type="Gene3D" id="1.10.287.560">
    <property type="entry name" value="Histidine kinase CheA-like, homodimeric domain"/>
    <property type="match status" value="1"/>
</dbReference>
<dbReference type="InterPro" id="IPR005467">
    <property type="entry name" value="His_kinase_dom"/>
</dbReference>
<dbReference type="SMART" id="SM00260">
    <property type="entry name" value="CheW"/>
    <property type="match status" value="1"/>
</dbReference>
<dbReference type="Gene3D" id="1.20.120.160">
    <property type="entry name" value="HPT domain"/>
    <property type="match status" value="1"/>
</dbReference>
<dbReference type="CDD" id="cd16916">
    <property type="entry name" value="HATPase_CheA-like"/>
    <property type="match status" value="1"/>
</dbReference>
<evidence type="ECO:0000256" key="6">
    <source>
        <dbReference type="PROSITE-ProRule" id="PRU00110"/>
    </source>
</evidence>
<dbReference type="InterPro" id="IPR036097">
    <property type="entry name" value="HisK_dim/P_sf"/>
</dbReference>
<evidence type="ECO:0000313" key="11">
    <source>
        <dbReference type="Proteomes" id="UP000243065"/>
    </source>
</evidence>
<comment type="catalytic activity">
    <reaction evidence="1">
        <text>ATP + protein L-histidine = ADP + protein N-phospho-L-histidine.</text>
        <dbReference type="EC" id="2.7.13.3"/>
    </reaction>
</comment>
<organism evidence="10 11">
    <name type="scientific">Kryptobacter tengchongensis</name>
    <dbReference type="NCBI Taxonomy" id="1643429"/>
    <lineage>
        <taxon>Bacteria</taxon>
        <taxon>Pseudomonadati</taxon>
        <taxon>Candidatus Kryptoniota</taxon>
        <taxon>Candidatus Kryptobacter</taxon>
    </lineage>
</organism>
<dbReference type="FunFam" id="2.30.30.40:FF:000048">
    <property type="entry name" value="Chemotaxis protein CheA, putative"/>
    <property type="match status" value="1"/>
</dbReference>
<dbReference type="SMART" id="SM00073">
    <property type="entry name" value="HPT"/>
    <property type="match status" value="1"/>
</dbReference>
<dbReference type="InterPro" id="IPR008207">
    <property type="entry name" value="Sig_transdc_His_kin_Hpt_dom"/>
</dbReference>
<dbReference type="PROSITE" id="PS50109">
    <property type="entry name" value="HIS_KIN"/>
    <property type="match status" value="1"/>
</dbReference>
<dbReference type="InterPro" id="IPR036890">
    <property type="entry name" value="HATPase_C_sf"/>
</dbReference>
<dbReference type="CDD" id="cd00731">
    <property type="entry name" value="CheA_reg"/>
    <property type="match status" value="1"/>
</dbReference>
<dbReference type="EC" id="2.7.13.3" evidence="2"/>
<dbReference type="SMART" id="SM00387">
    <property type="entry name" value="HATPase_c"/>
    <property type="match status" value="1"/>
</dbReference>
<dbReference type="InterPro" id="IPR036641">
    <property type="entry name" value="HPT_dom_sf"/>
</dbReference>
<dbReference type="Pfam" id="PF02895">
    <property type="entry name" value="H-kinase_dim"/>
    <property type="match status" value="1"/>
</dbReference>
<dbReference type="PROSITE" id="PS50894">
    <property type="entry name" value="HPT"/>
    <property type="match status" value="1"/>
</dbReference>
<evidence type="ECO:0000256" key="3">
    <source>
        <dbReference type="ARBA" id="ARBA00022553"/>
    </source>
</evidence>
<keyword evidence="3 6" id="KW-0597">Phosphoprotein</keyword>
<sequence>MSASMIFDNEMREIIESFIVEAKEILERLDHDLIELEKRPDDAELLNAIFRHVHTIKGTSSFIAFEQMSELTHKLEDVLNKLRKGELKVRSDVMDVIFESYDLMKILLSKLENKDLTPLEIEDVVSKLERISNGEIINSDEENLIDEEIKNEKYDKSVAIGDGVDFLQKEQSRVIDKTIRVDVERLDELMNLVGELVLGRNRLLQIISGIVEKFEGEATSRELMDTVSQVEYLTSELQTVVMRARMLPIAKVFNKFPRMVRDLSREMNKEVDLFIYGEETEVDKSVIEYIHDPLVHIIRNAIDHGIESREERIKAGKPEKGKIILKAEHEGNYIVITVEDDGRGIDPNKIRRKAVEKNLITEQEAMSISDKDILNFIFIPGFSTADKVTNVSGRGVGLDVVKANITKLNGMIDVQSKLGFGTKFILKLPLTLAIIQGLLIGVCGEVFIIPLSSVIEVVRVKSNQVHSIKDKEMIRLRDSVLPLVRLERIFNLGSNGEGKENLYVVVLGLAEKKLGLIVDELIGQKEVVIKSLGSYLKNIKGIAGATILGDGTVRMIIDVAQIFKMSSGNFFSFAKL</sequence>
<dbReference type="GO" id="GO:0006935">
    <property type="term" value="P:chemotaxis"/>
    <property type="evidence" value="ECO:0007669"/>
    <property type="project" value="InterPro"/>
</dbReference>
<dbReference type="InterPro" id="IPR004358">
    <property type="entry name" value="Sig_transdc_His_kin-like_C"/>
</dbReference>
<dbReference type="Pfam" id="PF01584">
    <property type="entry name" value="CheW"/>
    <property type="match status" value="1"/>
</dbReference>
<dbReference type="SUPFAM" id="SSF50341">
    <property type="entry name" value="CheW-like"/>
    <property type="match status" value="1"/>
</dbReference>
<dbReference type="SUPFAM" id="SSF47384">
    <property type="entry name" value="Homodimeric domain of signal transducing histidine kinase"/>
    <property type="match status" value="1"/>
</dbReference>
<dbReference type="InterPro" id="IPR051315">
    <property type="entry name" value="Bact_Chemotaxis_CheA"/>
</dbReference>
<dbReference type="SMART" id="SM01231">
    <property type="entry name" value="H-kinase_dim"/>
    <property type="match status" value="1"/>
</dbReference>
<dbReference type="RefSeq" id="WP_234696314.1">
    <property type="nucleotide sequence ID" value="NZ_CZVU01000038.1"/>
</dbReference>
<dbReference type="GO" id="GO:0005737">
    <property type="term" value="C:cytoplasm"/>
    <property type="evidence" value="ECO:0007669"/>
    <property type="project" value="InterPro"/>
</dbReference>
<protein>
    <recommendedName>
        <fullName evidence="2">histidine kinase</fullName>
        <ecNumber evidence="2">2.7.13.3</ecNumber>
    </recommendedName>
</protein>
<evidence type="ECO:0000313" key="10">
    <source>
        <dbReference type="EMBL" id="CUT01627.1"/>
    </source>
</evidence>
<dbReference type="GO" id="GO:0000155">
    <property type="term" value="F:phosphorelay sensor kinase activity"/>
    <property type="evidence" value="ECO:0007669"/>
    <property type="project" value="InterPro"/>
</dbReference>
<keyword evidence="4" id="KW-0808">Transferase</keyword>
<evidence type="ECO:0000259" key="7">
    <source>
        <dbReference type="PROSITE" id="PS50109"/>
    </source>
</evidence>
<dbReference type="SUPFAM" id="SSF55874">
    <property type="entry name" value="ATPase domain of HSP90 chaperone/DNA topoisomerase II/histidine kinase"/>
    <property type="match status" value="1"/>
</dbReference>
<dbReference type="EMBL" id="CZVU01000038">
    <property type="protein sequence ID" value="CUT01627.1"/>
    <property type="molecule type" value="Genomic_DNA"/>
</dbReference>
<feature type="modified residue" description="Phosphohistidine" evidence="6">
    <location>
        <position position="54"/>
    </location>
</feature>
<evidence type="ECO:0000256" key="1">
    <source>
        <dbReference type="ARBA" id="ARBA00000085"/>
    </source>
</evidence>
<feature type="domain" description="HPt" evidence="9">
    <location>
        <begin position="7"/>
        <end position="111"/>
    </location>
</feature>
<evidence type="ECO:0000256" key="2">
    <source>
        <dbReference type="ARBA" id="ARBA00012438"/>
    </source>
</evidence>
<dbReference type="InterPro" id="IPR003594">
    <property type="entry name" value="HATPase_dom"/>
</dbReference>
<dbReference type="PRINTS" id="PR00344">
    <property type="entry name" value="BCTRLSENSOR"/>
</dbReference>
<dbReference type="Pfam" id="PF02518">
    <property type="entry name" value="HATPase_c"/>
    <property type="match status" value="1"/>
</dbReference>
<dbReference type="InterPro" id="IPR037006">
    <property type="entry name" value="CheA-like_homodim_sf"/>
</dbReference>
<dbReference type="InterPro" id="IPR036061">
    <property type="entry name" value="CheW-like_dom_sf"/>
</dbReference>
<accession>A0A656D8U1</accession>